<dbReference type="EMBL" id="VJMH01000281">
    <property type="protein sequence ID" value="KAF0717216.1"/>
    <property type="molecule type" value="Genomic_DNA"/>
</dbReference>
<evidence type="ECO:0000313" key="2">
    <source>
        <dbReference type="EMBL" id="VFT79632.1"/>
    </source>
</evidence>
<dbReference type="InterPro" id="IPR052050">
    <property type="entry name" value="SecEffector_AnkRepeat"/>
</dbReference>
<reference evidence="2 3" key="1">
    <citation type="submission" date="2019-03" db="EMBL/GenBank/DDBJ databases">
        <authorList>
            <person name="Gaulin E."/>
            <person name="Dumas B."/>
        </authorList>
    </citation>
    <scope>NUCLEOTIDE SEQUENCE [LARGE SCALE GENOMIC DNA]</scope>
    <source>
        <strain evidence="2">CBS 568.67</strain>
    </source>
</reference>
<dbReference type="SUPFAM" id="SSF48403">
    <property type="entry name" value="Ankyrin repeat"/>
    <property type="match status" value="1"/>
</dbReference>
<dbReference type="InterPro" id="IPR036770">
    <property type="entry name" value="Ankyrin_rpt-contain_sf"/>
</dbReference>
<dbReference type="AlphaFoldDB" id="A0A485KBA1"/>
<accession>A0A485KBA1</accession>
<sequence>MTASSPVLLSQELMLLVARFQDGLHQDMLAFIPFRQHQDRWYNRFWETTLPHGAYIPTYYVDRCRRGRPVVPTTDSTIRNLNQVGAALEPWFEKYGISRLGRLFQVMPFMMDVVPSFAVFFGSIDVVSALALNFPALLFQSQLLDIAALGGSEAMVDFLLVRGYTHGSTDESAIDWAKEGGADIAVMARLQSLMPQSLSSRDDDVIKAALAGDVDLVWHLFPRINLRNIRGVLWAMVKRGHLDLVQRIFEQVHPDNAAEMRSMCVVQAVRSGRAVILSWLLDVGPMRIDPLDARIAAYNGHFDLLVCVYEKYLARYYYASIFTYPPVANLYKWARVYSEAIDRAAQMGWLPMVQWVISISQHKQYTFLYKALLQASRHGQVNVVAWILPMWPSIEWRDLKSVLHAAGTNVDMLRLVAAHHPEACCIDPTLLDYVTKSSLDAIDYLWDVSWPRATNAMTKARLAHIVLLVVVSRGLFGWTQRVVQDAGYECISNQVLEAAVASGHLDVVQWLVETVAGHDDHARIASEALLLHASSPNMLQYLIEMAWSWQPLVAKRWLLRVAAKYGFLDLVQQLFQKAKGDEAELGDADMCETVVEAAAHGHMDVVVYLHAHCVYHQMSIDRMMEEALENATIWGQRQVAAWIKAQDGRRSV</sequence>
<dbReference type="EMBL" id="CAADRA010000281">
    <property type="protein sequence ID" value="VFT79632.1"/>
    <property type="molecule type" value="Genomic_DNA"/>
</dbReference>
<evidence type="ECO:0000313" key="1">
    <source>
        <dbReference type="EMBL" id="KAF0717216.1"/>
    </source>
</evidence>
<keyword evidence="3" id="KW-1185">Reference proteome</keyword>
<protein>
    <submittedName>
        <fullName evidence="2">Aste57867_2431 protein</fullName>
    </submittedName>
</protein>
<dbReference type="Proteomes" id="UP000332933">
    <property type="component" value="Unassembled WGS sequence"/>
</dbReference>
<name>A0A485KBA1_9STRA</name>
<organism evidence="2 3">
    <name type="scientific">Aphanomyces stellatus</name>
    <dbReference type="NCBI Taxonomy" id="120398"/>
    <lineage>
        <taxon>Eukaryota</taxon>
        <taxon>Sar</taxon>
        <taxon>Stramenopiles</taxon>
        <taxon>Oomycota</taxon>
        <taxon>Saprolegniomycetes</taxon>
        <taxon>Saprolegniales</taxon>
        <taxon>Verrucalvaceae</taxon>
        <taxon>Aphanomyces</taxon>
    </lineage>
</organism>
<gene>
    <name evidence="2" type="primary">Aste57867_2431</name>
    <name evidence="1" type="ORF">As57867_002425</name>
    <name evidence="2" type="ORF">ASTE57867_2431</name>
</gene>
<dbReference type="PANTHER" id="PTHR46586">
    <property type="entry name" value="ANKYRIN REPEAT-CONTAINING PROTEIN"/>
    <property type="match status" value="1"/>
</dbReference>
<reference evidence="1" key="2">
    <citation type="submission" date="2019-06" db="EMBL/GenBank/DDBJ databases">
        <title>Genomics analysis of Aphanomyces spp. identifies a new class of oomycete effector associated with host adaptation.</title>
        <authorList>
            <person name="Gaulin E."/>
        </authorList>
    </citation>
    <scope>NUCLEOTIDE SEQUENCE</scope>
    <source>
        <strain evidence="1">CBS 578.67</strain>
    </source>
</reference>
<dbReference type="PANTHER" id="PTHR46586:SF3">
    <property type="entry name" value="ANKYRIN REPEAT-CONTAINING PROTEIN"/>
    <property type="match status" value="1"/>
</dbReference>
<dbReference type="Gene3D" id="1.25.40.20">
    <property type="entry name" value="Ankyrin repeat-containing domain"/>
    <property type="match status" value="2"/>
</dbReference>
<proteinExistence type="predicted"/>
<evidence type="ECO:0000313" key="3">
    <source>
        <dbReference type="Proteomes" id="UP000332933"/>
    </source>
</evidence>